<dbReference type="Gene3D" id="3.40.1110.10">
    <property type="entry name" value="Calcium-transporting ATPase, cytoplasmic domain N"/>
    <property type="match status" value="1"/>
</dbReference>
<organism evidence="2">
    <name type="scientific">human gut metagenome</name>
    <dbReference type="NCBI Taxonomy" id="408170"/>
    <lineage>
        <taxon>unclassified sequences</taxon>
        <taxon>metagenomes</taxon>
        <taxon>organismal metagenomes</taxon>
    </lineage>
</organism>
<feature type="transmembrane region" description="Helical" evidence="1">
    <location>
        <begin position="180"/>
        <end position="202"/>
    </location>
</feature>
<name>K1T1C1_9ZZZZ</name>
<evidence type="ECO:0000313" key="2">
    <source>
        <dbReference type="EMBL" id="EKC66672.1"/>
    </source>
</evidence>
<reference evidence="2" key="1">
    <citation type="journal article" date="2013" name="Environ. Microbiol.">
        <title>Microbiota from the distal guts of lean and obese adolescents exhibit partial functional redundancy besides clear differences in community structure.</title>
        <authorList>
            <person name="Ferrer M."/>
            <person name="Ruiz A."/>
            <person name="Lanza F."/>
            <person name="Haange S.B."/>
            <person name="Oberbach A."/>
            <person name="Till H."/>
            <person name="Bargiela R."/>
            <person name="Campoy C."/>
            <person name="Segura M.T."/>
            <person name="Richter M."/>
            <person name="von Bergen M."/>
            <person name="Seifert J."/>
            <person name="Suarez A."/>
        </authorList>
    </citation>
    <scope>NUCLEOTIDE SEQUENCE</scope>
</reference>
<dbReference type="GO" id="GO:0000166">
    <property type="term" value="F:nucleotide binding"/>
    <property type="evidence" value="ECO:0007669"/>
    <property type="project" value="InterPro"/>
</dbReference>
<protein>
    <submittedName>
        <fullName evidence="2">Uncharacterized protein</fullName>
    </submittedName>
</protein>
<gene>
    <name evidence="2" type="ORF">OBE_05820</name>
</gene>
<evidence type="ECO:0000256" key="1">
    <source>
        <dbReference type="SAM" id="Phobius"/>
    </source>
</evidence>
<dbReference type="EMBL" id="AJWZ01004003">
    <property type="protein sequence ID" value="EKC66672.1"/>
    <property type="molecule type" value="Genomic_DNA"/>
</dbReference>
<dbReference type="InterPro" id="IPR023299">
    <property type="entry name" value="ATPase_P-typ_cyto_dom_N"/>
</dbReference>
<keyword evidence="1" id="KW-0472">Membrane</keyword>
<proteinExistence type="predicted"/>
<sequence>SVILSKRDILPPVESLVYEEKLGCSCWINNQRVLVGNRDLLSKHNVTPPSEDEEKKFLKSGRQVIYLAVEGKTAAGFSVEYKPNGDIARYLNRLEKYGVSVLVRTTDPNITEELVEQYFDLPHGFVKVISPVAGKMFKELYETVKPSGDCKVIHDGSVYTLLRSFAAAFLITDKFRLSSVLQYIGVGIGILAVAAMAFTSGLSQA</sequence>
<keyword evidence="1" id="KW-1133">Transmembrane helix</keyword>
<keyword evidence="1" id="KW-0812">Transmembrane</keyword>
<feature type="non-terminal residue" evidence="2">
    <location>
        <position position="1"/>
    </location>
</feature>
<dbReference type="AlphaFoldDB" id="K1T1C1"/>
<accession>K1T1C1</accession>
<comment type="caution">
    <text evidence="2">The sequence shown here is derived from an EMBL/GenBank/DDBJ whole genome shotgun (WGS) entry which is preliminary data.</text>
</comment>
<feature type="non-terminal residue" evidence="2">
    <location>
        <position position="205"/>
    </location>
</feature>
<dbReference type="Gene3D" id="3.40.50.1000">
    <property type="entry name" value="HAD superfamily/HAD-like"/>
    <property type="match status" value="1"/>
</dbReference>
<dbReference type="InterPro" id="IPR023214">
    <property type="entry name" value="HAD_sf"/>
</dbReference>